<keyword evidence="3" id="KW-0378">Hydrolase</keyword>
<feature type="signal peptide" evidence="1">
    <location>
        <begin position="1"/>
        <end position="22"/>
    </location>
</feature>
<dbReference type="Pfam" id="PF08239">
    <property type="entry name" value="SH3_3"/>
    <property type="match status" value="2"/>
</dbReference>
<evidence type="ECO:0000313" key="4">
    <source>
        <dbReference type="Proteomes" id="UP001470288"/>
    </source>
</evidence>
<dbReference type="EMBL" id="JBBMFC010000017">
    <property type="protein sequence ID" value="MEQ2579263.1"/>
    <property type="molecule type" value="Genomic_DNA"/>
</dbReference>
<dbReference type="InterPro" id="IPR011105">
    <property type="entry name" value="Cell_wall_hydrolase_SleB"/>
</dbReference>
<reference evidence="3 4" key="1">
    <citation type="submission" date="2024-03" db="EMBL/GenBank/DDBJ databases">
        <title>Human intestinal bacterial collection.</title>
        <authorList>
            <person name="Pauvert C."/>
            <person name="Hitch T.C.A."/>
            <person name="Clavel T."/>
        </authorList>
    </citation>
    <scope>NUCLEOTIDE SEQUENCE [LARGE SCALE GENOMIC DNA]</scope>
    <source>
        <strain evidence="3 4">CLA-AA-H78B</strain>
    </source>
</reference>
<gene>
    <name evidence="3" type="ORF">WMO62_10560</name>
</gene>
<dbReference type="GO" id="GO:0016787">
    <property type="term" value="F:hydrolase activity"/>
    <property type="evidence" value="ECO:0007669"/>
    <property type="project" value="UniProtKB-KW"/>
</dbReference>
<dbReference type="InterPro" id="IPR042047">
    <property type="entry name" value="SleB_dom1"/>
</dbReference>
<dbReference type="SMART" id="SM00287">
    <property type="entry name" value="SH3b"/>
    <property type="match status" value="2"/>
</dbReference>
<dbReference type="Gene3D" id="2.30.30.40">
    <property type="entry name" value="SH3 Domains"/>
    <property type="match status" value="2"/>
</dbReference>
<dbReference type="InterPro" id="IPR003646">
    <property type="entry name" value="SH3-like_bac-type"/>
</dbReference>
<dbReference type="PANTHER" id="PTHR34408">
    <property type="entry name" value="FAMILY PROTEIN, PUTATIVE-RELATED"/>
    <property type="match status" value="1"/>
</dbReference>
<evidence type="ECO:0000259" key="2">
    <source>
        <dbReference type="PROSITE" id="PS51781"/>
    </source>
</evidence>
<name>A0ABV1I242_9FIRM</name>
<evidence type="ECO:0000256" key="1">
    <source>
        <dbReference type="SAM" id="SignalP"/>
    </source>
</evidence>
<dbReference type="Gene3D" id="1.10.10.2520">
    <property type="entry name" value="Cell wall hydrolase SleB, domain 1"/>
    <property type="match status" value="1"/>
</dbReference>
<comment type="caution">
    <text evidence="3">The sequence shown here is derived from an EMBL/GenBank/DDBJ whole genome shotgun (WGS) entry which is preliminary data.</text>
</comment>
<dbReference type="Proteomes" id="UP001470288">
    <property type="component" value="Unassembled WGS sequence"/>
</dbReference>
<accession>A0ABV1I242</accession>
<feature type="domain" description="SH3b" evidence="2">
    <location>
        <begin position="129"/>
        <end position="192"/>
    </location>
</feature>
<dbReference type="RefSeq" id="WP_178756751.1">
    <property type="nucleotide sequence ID" value="NZ_JBBMFC010000017.1"/>
</dbReference>
<dbReference type="PANTHER" id="PTHR34408:SF1">
    <property type="entry name" value="GLYCOSYL HYDROLASE FAMILY 19 DOMAIN-CONTAINING PROTEIN HI_1415"/>
    <property type="match status" value="1"/>
</dbReference>
<dbReference type="InterPro" id="IPR052354">
    <property type="entry name" value="Cell_Wall_Dynamics_Protein"/>
</dbReference>
<protein>
    <submittedName>
        <fullName evidence="3">Cell wall hydrolase</fullName>
    </submittedName>
</protein>
<evidence type="ECO:0000313" key="3">
    <source>
        <dbReference type="EMBL" id="MEQ2579263.1"/>
    </source>
</evidence>
<sequence>MCKKGLSVLVLLSLWMCLTGFASLGEEGKDTWNSMMEQLSAEEIDQLLAEENEWYGKVMANVEDSVTIRAEASSDSAAVGKMFKGDAGEILEQQEGWTRIQSGDVDGWVSDEYLAFGKDAEERAEEDVKKIATVTADGLKVRDEANTDSPVIDLIGHGEQIEVGEEEDGWLQVIYSDGEIDYVSADYVEVSYNYGEAKTMEQIEAEEAARRAEEEKAKRTKNLGAIAASTDEVTLLAALIQSESGNQPYEGQLGVGAVVMNRVRSGSYPNTIQGVISAPGQFGPAATGKVSAILASGPKASCMQAAQAAINGETTVGTATHFRSVSSGMQGIAIGNHVFW</sequence>
<organism evidence="3 4">
    <name type="scientific">Hominiventricola aquisgranensis</name>
    <dbReference type="NCBI Taxonomy" id="3133164"/>
    <lineage>
        <taxon>Bacteria</taxon>
        <taxon>Bacillati</taxon>
        <taxon>Bacillota</taxon>
        <taxon>Clostridia</taxon>
        <taxon>Lachnospirales</taxon>
        <taxon>Lachnospiraceae</taxon>
        <taxon>Hominiventricola</taxon>
    </lineage>
</organism>
<feature type="chain" id="PRO_5045846497" evidence="1">
    <location>
        <begin position="23"/>
        <end position="340"/>
    </location>
</feature>
<dbReference type="Pfam" id="PF07486">
    <property type="entry name" value="Hydrolase_2"/>
    <property type="match status" value="1"/>
</dbReference>
<dbReference type="PROSITE" id="PS51781">
    <property type="entry name" value="SH3B"/>
    <property type="match status" value="1"/>
</dbReference>
<proteinExistence type="predicted"/>
<keyword evidence="4" id="KW-1185">Reference proteome</keyword>
<keyword evidence="1" id="KW-0732">Signal</keyword>